<organism evidence="2 3">
    <name type="scientific">Aquipseudomonas guryensis</name>
    <dbReference type="NCBI Taxonomy" id="2759165"/>
    <lineage>
        <taxon>Bacteria</taxon>
        <taxon>Pseudomonadati</taxon>
        <taxon>Pseudomonadota</taxon>
        <taxon>Gammaproteobacteria</taxon>
        <taxon>Pseudomonadales</taxon>
        <taxon>Pseudomonadaceae</taxon>
        <taxon>Aquipseudomonas</taxon>
    </lineage>
</organism>
<evidence type="ECO:0000256" key="1">
    <source>
        <dbReference type="SAM" id="MobiDB-lite"/>
    </source>
</evidence>
<dbReference type="Gene3D" id="2.60.40.420">
    <property type="entry name" value="Cupredoxins - blue copper proteins"/>
    <property type="match status" value="1"/>
</dbReference>
<keyword evidence="3" id="KW-1185">Reference proteome</keyword>
<dbReference type="CDD" id="cd04221">
    <property type="entry name" value="MauL"/>
    <property type="match status" value="1"/>
</dbReference>
<evidence type="ECO:0000313" key="3">
    <source>
        <dbReference type="Proteomes" id="UP000581189"/>
    </source>
</evidence>
<feature type="region of interest" description="Disordered" evidence="1">
    <location>
        <begin position="195"/>
        <end position="219"/>
    </location>
</feature>
<feature type="compositionally biased region" description="Basic and acidic residues" evidence="1">
    <location>
        <begin position="196"/>
        <end position="209"/>
    </location>
</feature>
<proteinExistence type="predicted"/>
<dbReference type="SUPFAM" id="SSF49503">
    <property type="entry name" value="Cupredoxins"/>
    <property type="match status" value="1"/>
</dbReference>
<dbReference type="EMBL" id="JACJFN010000003">
    <property type="protein sequence ID" value="MBB1520201.1"/>
    <property type="molecule type" value="Genomic_DNA"/>
</dbReference>
<gene>
    <name evidence="2" type="ORF">H3H45_13185</name>
</gene>
<comment type="caution">
    <text evidence="2">The sequence shown here is derived from an EMBL/GenBank/DDBJ whole genome shotgun (WGS) entry which is preliminary data.</text>
</comment>
<reference evidence="2 3" key="1">
    <citation type="submission" date="2020-08" db="EMBL/GenBank/DDBJ databases">
        <authorList>
            <person name="Kim C.M."/>
        </authorList>
    </citation>
    <scope>NUCLEOTIDE SEQUENCE [LARGE SCALE GENOMIC DNA]</scope>
    <source>
        <strain evidence="2 3">SR9</strain>
    </source>
</reference>
<evidence type="ECO:0000313" key="2">
    <source>
        <dbReference type="EMBL" id="MBB1520201.1"/>
    </source>
</evidence>
<sequence length="219" mass="23890">MGKLGIGLLGGLFSGLLWSSWLAAASLEIQLSDKHGGPLADAVLWVEPGAGQAPAAGLKVNQEKRQFVPYILAVQAGTTVSFPNADPINHHVYSFSPAKRFELRLQKQQDLPQDVLFDKPGLVTLGCNIHDWMLGFILVLDSPLFAQTDAQGRARIDYQPAAGQRVHIWHPRIADPAEQQVRTLAADGPLLWRLSSELKPDPRPKEPSKRPQGKGGYAP</sequence>
<dbReference type="RefSeq" id="WP_182834202.1">
    <property type="nucleotide sequence ID" value="NZ_JACJFN010000003.1"/>
</dbReference>
<accession>A0A7W4DCQ0</accession>
<name>A0A7W4DCQ0_9GAMM</name>
<protein>
    <submittedName>
        <fullName evidence="2">Methylamine utilization protein</fullName>
    </submittedName>
</protein>
<dbReference type="Proteomes" id="UP000581189">
    <property type="component" value="Unassembled WGS sequence"/>
</dbReference>
<dbReference type="AlphaFoldDB" id="A0A7W4DCQ0"/>
<dbReference type="InterPro" id="IPR008972">
    <property type="entry name" value="Cupredoxin"/>
</dbReference>
<dbReference type="InterPro" id="IPR034242">
    <property type="entry name" value="MauL"/>
</dbReference>